<evidence type="ECO:0000313" key="20">
    <source>
        <dbReference type="Proteomes" id="UP000182584"/>
    </source>
</evidence>
<organism evidence="19 20">
    <name type="scientific">Butyrivibrio fibrisolvens</name>
    <dbReference type="NCBI Taxonomy" id="831"/>
    <lineage>
        <taxon>Bacteria</taxon>
        <taxon>Bacillati</taxon>
        <taxon>Bacillota</taxon>
        <taxon>Clostridia</taxon>
        <taxon>Lachnospirales</taxon>
        <taxon>Lachnospiraceae</taxon>
        <taxon>Butyrivibrio</taxon>
    </lineage>
</organism>
<dbReference type="Pfam" id="PF02677">
    <property type="entry name" value="QueH"/>
    <property type="match status" value="1"/>
</dbReference>
<evidence type="ECO:0000256" key="7">
    <source>
        <dbReference type="ARBA" id="ARBA00022694"/>
    </source>
</evidence>
<dbReference type="OrthoDB" id="9801033at2"/>
<dbReference type="EMBL" id="FOGJ01000006">
    <property type="protein sequence ID" value="SER48292.1"/>
    <property type="molecule type" value="Genomic_DNA"/>
</dbReference>
<comment type="similarity">
    <text evidence="3 17">Belongs to the QueH family.</text>
</comment>
<feature type="binding site" evidence="17">
    <location>
        <position position="128"/>
    </location>
    <ligand>
        <name>[4Fe-4S] cluster</name>
        <dbReference type="ChEBI" id="CHEBI:49883"/>
    </ligand>
</feature>
<dbReference type="HAMAP" id="MF_02089">
    <property type="entry name" value="QueH"/>
    <property type="match status" value="1"/>
</dbReference>
<feature type="disulfide bond" description="Redox-active" evidence="17">
    <location>
        <begin position="210"/>
        <end position="212"/>
    </location>
</feature>
<evidence type="ECO:0000256" key="4">
    <source>
        <dbReference type="ARBA" id="ARBA00012622"/>
    </source>
</evidence>
<sequence length="230" mass="26761">MNKVNYAKELENYIKERQKEGAYPKLLLHACCAPCSSYCLEYLREYFDITLFYYNPNITSKAEYVKRVEEEKRLIEAYNRQIDENNFEGMNSDSKARKISFLEGEYDPSKWLSAVKGLEDCPEGGDRCIRCFEIRLDETARIAKELGFDGFTTTLTISPLKNADNLNKAGKEAADKYGTVFLPSDFKKKNGYKRSIELSKMFGLYRQDYCGCSFSKAQREREKQMQKEIE</sequence>
<keyword evidence="12 17" id="KW-0411">Iron-sulfur</keyword>
<evidence type="ECO:0000256" key="6">
    <source>
        <dbReference type="ARBA" id="ARBA00022485"/>
    </source>
</evidence>
<evidence type="ECO:0000256" key="8">
    <source>
        <dbReference type="ARBA" id="ARBA00022723"/>
    </source>
</evidence>
<dbReference type="PANTHER" id="PTHR36701:SF1">
    <property type="entry name" value="EPOXYQUEUOSINE REDUCTASE QUEH"/>
    <property type="match status" value="1"/>
</dbReference>
<keyword evidence="18" id="KW-0175">Coiled coil</keyword>
<accession>A0A1H9PJ98</accession>
<evidence type="ECO:0000256" key="9">
    <source>
        <dbReference type="ARBA" id="ARBA00022785"/>
    </source>
</evidence>
<feature type="binding site" evidence="17">
    <location>
        <position position="31"/>
    </location>
    <ligand>
        <name>[4Fe-4S] cluster</name>
        <dbReference type="ChEBI" id="CHEBI:49883"/>
    </ligand>
</feature>
<evidence type="ECO:0000256" key="10">
    <source>
        <dbReference type="ARBA" id="ARBA00023002"/>
    </source>
</evidence>
<keyword evidence="8 17" id="KW-0479">Metal-binding</keyword>
<keyword evidence="7 17" id="KW-0819">tRNA processing</keyword>
<dbReference type="Proteomes" id="UP000182584">
    <property type="component" value="Unassembled WGS sequence"/>
</dbReference>
<name>A0A1H9PJ98_BUTFI</name>
<dbReference type="PANTHER" id="PTHR36701">
    <property type="entry name" value="EPOXYQUEUOSINE REDUCTASE QUEH"/>
    <property type="match status" value="1"/>
</dbReference>
<evidence type="ECO:0000256" key="11">
    <source>
        <dbReference type="ARBA" id="ARBA00023004"/>
    </source>
</evidence>
<comment type="pathway">
    <text evidence="2 17">tRNA modification; tRNA-queuosine biosynthesis.</text>
</comment>
<dbReference type="GO" id="GO:0051539">
    <property type="term" value="F:4 iron, 4 sulfur cluster binding"/>
    <property type="evidence" value="ECO:0007669"/>
    <property type="project" value="UniProtKB-UniRule"/>
</dbReference>
<feature type="binding site" evidence="17">
    <location>
        <position position="131"/>
    </location>
    <ligand>
        <name>[4Fe-4S] cluster</name>
        <dbReference type="ChEBI" id="CHEBI:49883"/>
    </ligand>
</feature>
<dbReference type="GO" id="GO:0008616">
    <property type="term" value="P:tRNA queuosine(34) biosynthetic process"/>
    <property type="evidence" value="ECO:0007669"/>
    <property type="project" value="UniProtKB-UniRule"/>
</dbReference>
<comment type="catalytic activity">
    <reaction evidence="16 17">
        <text>epoxyqueuosine(34) in tRNA + AH2 = queuosine(34) in tRNA + A + H2O</text>
        <dbReference type="Rhea" id="RHEA:32159"/>
        <dbReference type="Rhea" id="RHEA-COMP:18571"/>
        <dbReference type="Rhea" id="RHEA-COMP:18582"/>
        <dbReference type="ChEBI" id="CHEBI:13193"/>
        <dbReference type="ChEBI" id="CHEBI:15377"/>
        <dbReference type="ChEBI" id="CHEBI:17499"/>
        <dbReference type="ChEBI" id="CHEBI:194431"/>
        <dbReference type="ChEBI" id="CHEBI:194443"/>
        <dbReference type="EC" id="1.17.99.6"/>
    </reaction>
</comment>
<evidence type="ECO:0000313" key="19">
    <source>
        <dbReference type="EMBL" id="SER48292.1"/>
    </source>
</evidence>
<protein>
    <recommendedName>
        <fullName evidence="5 17">Epoxyqueuosine reductase QueH</fullName>
        <ecNumber evidence="4 17">1.17.99.6</ecNumber>
    </recommendedName>
    <alternativeName>
        <fullName evidence="15 17">Queuosine biosynthesis protein QueH</fullName>
    </alternativeName>
</protein>
<evidence type="ECO:0000256" key="13">
    <source>
        <dbReference type="ARBA" id="ARBA00023157"/>
    </source>
</evidence>
<dbReference type="EC" id="1.17.99.6" evidence="4 17"/>
<evidence type="ECO:0000256" key="17">
    <source>
        <dbReference type="HAMAP-Rule" id="MF_02089"/>
    </source>
</evidence>
<evidence type="ECO:0000256" key="2">
    <source>
        <dbReference type="ARBA" id="ARBA00004691"/>
    </source>
</evidence>
<dbReference type="eggNOG" id="COG1636">
    <property type="taxonomic scope" value="Bacteria"/>
</dbReference>
<feature type="coiled-coil region" evidence="18">
    <location>
        <begin position="61"/>
        <end position="88"/>
    </location>
</feature>
<evidence type="ECO:0000256" key="14">
    <source>
        <dbReference type="ARBA" id="ARBA00023284"/>
    </source>
</evidence>
<dbReference type="GO" id="GO:0046872">
    <property type="term" value="F:metal ion binding"/>
    <property type="evidence" value="ECO:0007669"/>
    <property type="project" value="UniProtKB-KW"/>
</dbReference>
<evidence type="ECO:0000256" key="15">
    <source>
        <dbReference type="ARBA" id="ARBA00031446"/>
    </source>
</evidence>
<dbReference type="UniPathway" id="UPA00392"/>
<evidence type="ECO:0000256" key="12">
    <source>
        <dbReference type="ARBA" id="ARBA00023014"/>
    </source>
</evidence>
<dbReference type="AlphaFoldDB" id="A0A1H9PJ98"/>
<evidence type="ECO:0000256" key="5">
    <source>
        <dbReference type="ARBA" id="ARBA00016895"/>
    </source>
</evidence>
<evidence type="ECO:0000256" key="18">
    <source>
        <dbReference type="SAM" id="Coils"/>
    </source>
</evidence>
<evidence type="ECO:0000256" key="3">
    <source>
        <dbReference type="ARBA" id="ARBA00008207"/>
    </source>
</evidence>
<dbReference type="RefSeq" id="WP_074755032.1">
    <property type="nucleotide sequence ID" value="NZ_FOGJ01000006.1"/>
</dbReference>
<dbReference type="InterPro" id="IPR003828">
    <property type="entry name" value="QueH"/>
</dbReference>
<reference evidence="19 20" key="1">
    <citation type="submission" date="2016-10" db="EMBL/GenBank/DDBJ databases">
        <authorList>
            <person name="de Groot N.N."/>
        </authorList>
    </citation>
    <scope>NUCLEOTIDE SEQUENCE [LARGE SCALE GENOMIC DNA]</scope>
    <source>
        <strain evidence="19 20">AR40</strain>
    </source>
</reference>
<keyword evidence="9 17" id="KW-0671">Queuosine biosynthesis</keyword>
<feature type="binding site" evidence="17">
    <location>
        <position position="32"/>
    </location>
    <ligand>
        <name>[4Fe-4S] cluster</name>
        <dbReference type="ChEBI" id="CHEBI:49883"/>
    </ligand>
</feature>
<gene>
    <name evidence="17" type="primary">queH</name>
    <name evidence="19" type="ORF">SAMN04487884_10655</name>
</gene>
<keyword evidence="13 17" id="KW-1015">Disulfide bond</keyword>
<proteinExistence type="inferred from homology"/>
<keyword evidence="6 17" id="KW-0004">4Fe-4S</keyword>
<keyword evidence="14 17" id="KW-0676">Redox-active center</keyword>
<keyword evidence="11 17" id="KW-0408">Iron</keyword>
<keyword evidence="10 17" id="KW-0560">Oxidoreductase</keyword>
<evidence type="ECO:0000256" key="16">
    <source>
        <dbReference type="ARBA" id="ARBA00047415"/>
    </source>
</evidence>
<evidence type="ECO:0000256" key="1">
    <source>
        <dbReference type="ARBA" id="ARBA00002268"/>
    </source>
</evidence>
<dbReference type="GO" id="GO:0052693">
    <property type="term" value="F:epoxyqueuosine reductase activity"/>
    <property type="evidence" value="ECO:0007669"/>
    <property type="project" value="UniProtKB-UniRule"/>
</dbReference>
<comment type="function">
    <text evidence="1 17">Catalyzes the conversion of epoxyqueuosine (oQ) to queuosine (Q), which is a hypermodified base found in the wobble positions of tRNA(Asp), tRNA(Asn), tRNA(His) and tRNA(Tyr).</text>
</comment>